<dbReference type="PIRSF" id="PIRSF030066">
    <property type="entry name" value="UCP030066"/>
    <property type="match status" value="1"/>
</dbReference>
<evidence type="ECO:0000256" key="3">
    <source>
        <dbReference type="ARBA" id="ARBA00022989"/>
    </source>
</evidence>
<keyword evidence="7" id="KW-1185">Reference proteome</keyword>
<organism evidence="6 7">
    <name type="scientific">Pedobacter yulinensis</name>
    <dbReference type="NCBI Taxonomy" id="2126353"/>
    <lineage>
        <taxon>Bacteria</taxon>
        <taxon>Pseudomonadati</taxon>
        <taxon>Bacteroidota</taxon>
        <taxon>Sphingobacteriia</taxon>
        <taxon>Sphingobacteriales</taxon>
        <taxon>Sphingobacteriaceae</taxon>
        <taxon>Pedobacter</taxon>
    </lineage>
</organism>
<keyword evidence="3 5" id="KW-1133">Transmembrane helix</keyword>
<feature type="transmembrane region" description="Helical" evidence="5">
    <location>
        <begin position="7"/>
        <end position="25"/>
    </location>
</feature>
<evidence type="ECO:0000256" key="2">
    <source>
        <dbReference type="ARBA" id="ARBA00022692"/>
    </source>
</evidence>
<reference evidence="6 7" key="1">
    <citation type="submission" date="2018-03" db="EMBL/GenBank/DDBJ databases">
        <authorList>
            <person name="Keele B.F."/>
        </authorList>
    </citation>
    <scope>NUCLEOTIDE SEQUENCE [LARGE SCALE GENOMIC DNA]</scope>
    <source>
        <strain evidence="6 7">YL28-9</strain>
    </source>
</reference>
<evidence type="ECO:0000256" key="1">
    <source>
        <dbReference type="ARBA" id="ARBA00004141"/>
    </source>
</evidence>
<dbReference type="Proteomes" id="UP000240912">
    <property type="component" value="Unassembled WGS sequence"/>
</dbReference>
<keyword evidence="2 5" id="KW-0812">Transmembrane</keyword>
<gene>
    <name evidence="6" type="ORF">C7T94_05285</name>
</gene>
<dbReference type="OrthoDB" id="7960583at2"/>
<dbReference type="InterPro" id="IPR032808">
    <property type="entry name" value="DoxX"/>
</dbReference>
<evidence type="ECO:0000313" key="7">
    <source>
        <dbReference type="Proteomes" id="UP000240912"/>
    </source>
</evidence>
<evidence type="ECO:0000313" key="6">
    <source>
        <dbReference type="EMBL" id="PST84143.1"/>
    </source>
</evidence>
<dbReference type="GO" id="GO:0016020">
    <property type="term" value="C:membrane"/>
    <property type="evidence" value="ECO:0007669"/>
    <property type="project" value="UniProtKB-SubCell"/>
</dbReference>
<proteinExistence type="predicted"/>
<sequence>MKQTNIFYWILTALLVPALGIGSVIELAGNSKSAEVLTSLGYPSYISPFLAAAKVLALIAIFIPRLDRVKEWAYAGLVFDVTGATYSLLAVGRPIADVIIPVVTLAIIFGSYYFYNKRQRQMNLHMAGHSL</sequence>
<comment type="caution">
    <text evidence="6">The sequence shown here is derived from an EMBL/GenBank/DDBJ whole genome shotgun (WGS) entry which is preliminary data.</text>
</comment>
<keyword evidence="4 5" id="KW-0472">Membrane</keyword>
<accession>A0A2T3HP18</accession>
<protein>
    <submittedName>
        <fullName evidence="6">DoxX-like family protein</fullName>
    </submittedName>
</protein>
<dbReference type="EMBL" id="PYLS01000004">
    <property type="protein sequence ID" value="PST84143.1"/>
    <property type="molecule type" value="Genomic_DNA"/>
</dbReference>
<dbReference type="InterPro" id="IPR016944">
    <property type="entry name" value="UCP030066"/>
</dbReference>
<dbReference type="Pfam" id="PF13564">
    <property type="entry name" value="DoxX_2"/>
    <property type="match status" value="1"/>
</dbReference>
<comment type="subcellular location">
    <subcellularLocation>
        <location evidence="1">Membrane</location>
        <topology evidence="1">Multi-pass membrane protein</topology>
    </subcellularLocation>
</comment>
<dbReference type="AlphaFoldDB" id="A0A2T3HP18"/>
<evidence type="ECO:0000256" key="4">
    <source>
        <dbReference type="ARBA" id="ARBA00023136"/>
    </source>
</evidence>
<feature type="transmembrane region" description="Helical" evidence="5">
    <location>
        <begin position="72"/>
        <end position="92"/>
    </location>
</feature>
<evidence type="ECO:0000256" key="5">
    <source>
        <dbReference type="SAM" id="Phobius"/>
    </source>
</evidence>
<name>A0A2T3HP18_9SPHI</name>
<feature type="transmembrane region" description="Helical" evidence="5">
    <location>
        <begin position="98"/>
        <end position="115"/>
    </location>
</feature>
<feature type="transmembrane region" description="Helical" evidence="5">
    <location>
        <begin position="45"/>
        <end position="63"/>
    </location>
</feature>